<comment type="caution">
    <text evidence="1">The sequence shown here is derived from an EMBL/GenBank/DDBJ whole genome shotgun (WGS) entry which is preliminary data.</text>
</comment>
<proteinExistence type="predicted"/>
<accession>A0A132NYN8</accession>
<name>A0A132NYN8_GIAIN</name>
<sequence length="724" mass="80456">MTLHPQITVTEAHNMGFPATPSTLVEVSGLVAAPIALESYVIFAQGSYVYAITADAHILCQVNVEHPVSCITTYRYQGCDSLVLGTEDGLLLLYSNVASLIEMAQMKGKGTRVSPDRYINVAHPSPKSTVSPVINGDNSIYCISFSLCPGYPLLATGLDNGACMIISTESFTVLAVLKGSGYGAFQPDYKKANLICRCSVVYDHFTDLLDQMGYLAERQGGRPQRKSMHPHTPVQMILDESVHMSEDSVRRMTKEKTYSRIYNMYHSTPKHCVSCEQIYSQYLVRAIEAAVQTSNLPADLYTSTELNVAPRTSKKSTKPKNVSKEYVTCFGPQANPSIVYLQASFERNSHLGCTPDVASCLCWLIQTSKTAESTITKASREFLVLLIGGDDYCVCLYYIPVALLAFADDSGIICNCRPHTRLYTSAFSTYQNESIVGIDGFRPPTYTCNPAECQLEATMFSPVAMHGFIHAYGDIEGIVQIPTKGNAPTSICFGIKSALNGYSFYELSVDHLSKPILDLTAYKGQYIPEFLLELEITDQDTLCDIFTNIFPKQNAVAQNFMDHNNFYEGVISAISELCSTQLKFFKVEYTCEAVVRRLEHPILSVHQPDQWIIVNMNKGKYEYQKAVPCSSWSFVDVQCTTRLIRANSMDMLVDLNRYGQVSFYALDDIDYTTTALTEPSDMNKPVILHPRFAVECPEGRPIFACTLDKVVVVAMYDTGIYFCS</sequence>
<evidence type="ECO:0000313" key="2">
    <source>
        <dbReference type="Proteomes" id="UP000070089"/>
    </source>
</evidence>
<dbReference type="AlphaFoldDB" id="A0A132NYN8"/>
<dbReference type="Proteomes" id="UP000070089">
    <property type="component" value="Unassembled WGS sequence"/>
</dbReference>
<dbReference type="InterPro" id="IPR036322">
    <property type="entry name" value="WD40_repeat_dom_sf"/>
</dbReference>
<dbReference type="OrthoDB" id="10252843at2759"/>
<dbReference type="EMBL" id="JXTI01000013">
    <property type="protein sequence ID" value="KWX15191.1"/>
    <property type="molecule type" value="Genomic_DNA"/>
</dbReference>
<organism evidence="1 2">
    <name type="scientific">Giardia duodenalis assemblage B</name>
    <dbReference type="NCBI Taxonomy" id="1394984"/>
    <lineage>
        <taxon>Eukaryota</taxon>
        <taxon>Metamonada</taxon>
        <taxon>Diplomonadida</taxon>
        <taxon>Hexamitidae</taxon>
        <taxon>Giardiinae</taxon>
        <taxon>Giardia</taxon>
    </lineage>
</organism>
<dbReference type="VEuPathDB" id="GiardiaDB:QR46_0815"/>
<dbReference type="SUPFAM" id="SSF50978">
    <property type="entry name" value="WD40 repeat-like"/>
    <property type="match status" value="1"/>
</dbReference>
<gene>
    <name evidence="1" type="ORF">QR46_0815</name>
</gene>
<reference evidence="1 2" key="1">
    <citation type="journal article" date="2015" name="Mol. Biochem. Parasitol.">
        <title>Identification of polymorphic genes for use in assemblage B genotyping assays through comparative genomics of multiple assemblage B Giardia duodenalis isolates.</title>
        <authorList>
            <person name="Wielinga C."/>
            <person name="Thompson R.C."/>
            <person name="Monis P."/>
            <person name="Ryan U."/>
        </authorList>
    </citation>
    <scope>NUCLEOTIDE SEQUENCE [LARGE SCALE GENOMIC DNA]</scope>
    <source>
        <strain evidence="1 2">BAH15c1</strain>
    </source>
</reference>
<evidence type="ECO:0000313" key="1">
    <source>
        <dbReference type="EMBL" id="KWX15191.1"/>
    </source>
</evidence>
<protein>
    <submittedName>
        <fullName evidence="1">Uncharacterized protein</fullName>
    </submittedName>
</protein>